<gene>
    <name evidence="1" type="ORF">O3P69_019968</name>
</gene>
<dbReference type="Proteomes" id="UP001487740">
    <property type="component" value="Unassembled WGS sequence"/>
</dbReference>
<dbReference type="EMBL" id="JARAKH010001047">
    <property type="protein sequence ID" value="KAK8373646.1"/>
    <property type="molecule type" value="Genomic_DNA"/>
</dbReference>
<reference evidence="1 2" key="1">
    <citation type="submission" date="2023-03" db="EMBL/GenBank/DDBJ databases">
        <title>High-quality genome of Scylla paramamosain provides insights in environmental adaptation.</title>
        <authorList>
            <person name="Zhang L."/>
        </authorList>
    </citation>
    <scope>NUCLEOTIDE SEQUENCE [LARGE SCALE GENOMIC DNA]</scope>
    <source>
        <strain evidence="1">LZ_2023a</strain>
        <tissue evidence="1">Muscle</tissue>
    </source>
</reference>
<protein>
    <submittedName>
        <fullName evidence="1">Uncharacterized protein</fullName>
    </submittedName>
</protein>
<evidence type="ECO:0000313" key="1">
    <source>
        <dbReference type="EMBL" id="KAK8373646.1"/>
    </source>
</evidence>
<evidence type="ECO:0000313" key="2">
    <source>
        <dbReference type="Proteomes" id="UP001487740"/>
    </source>
</evidence>
<keyword evidence="2" id="KW-1185">Reference proteome</keyword>
<dbReference type="InterPro" id="IPR027417">
    <property type="entry name" value="P-loop_NTPase"/>
</dbReference>
<proteinExistence type="predicted"/>
<organism evidence="1 2">
    <name type="scientific">Scylla paramamosain</name>
    <name type="common">Mud crab</name>
    <dbReference type="NCBI Taxonomy" id="85552"/>
    <lineage>
        <taxon>Eukaryota</taxon>
        <taxon>Metazoa</taxon>
        <taxon>Ecdysozoa</taxon>
        <taxon>Arthropoda</taxon>
        <taxon>Crustacea</taxon>
        <taxon>Multicrustacea</taxon>
        <taxon>Malacostraca</taxon>
        <taxon>Eumalacostraca</taxon>
        <taxon>Eucarida</taxon>
        <taxon>Decapoda</taxon>
        <taxon>Pleocyemata</taxon>
        <taxon>Brachyura</taxon>
        <taxon>Eubrachyura</taxon>
        <taxon>Portunoidea</taxon>
        <taxon>Portunidae</taxon>
        <taxon>Portuninae</taxon>
        <taxon>Scylla</taxon>
    </lineage>
</organism>
<accession>A0AAW0SFJ6</accession>
<comment type="caution">
    <text evidence="1">The sequence shown here is derived from an EMBL/GenBank/DDBJ whole genome shotgun (WGS) entry which is preliminary data.</text>
</comment>
<name>A0AAW0SFJ6_SCYPA</name>
<dbReference type="AlphaFoldDB" id="A0AAW0SFJ6"/>
<sequence length="70" mass="7502">MPLLGQLPLDPRVAQACDEGTNIPTQEPDAAVTQAYKDIANKIKEYCDAQSQESHLTCSGSSSSNRSSPH</sequence>
<dbReference type="Gene3D" id="3.40.50.300">
    <property type="entry name" value="P-loop containing nucleotide triphosphate hydrolases"/>
    <property type="match status" value="1"/>
</dbReference>